<comment type="caution">
    <text evidence="2">The sequence shown here is derived from an EMBL/GenBank/DDBJ whole genome shotgun (WGS) entry which is preliminary data.</text>
</comment>
<evidence type="ECO:0000313" key="2">
    <source>
        <dbReference type="EMBL" id="RKH65345.1"/>
    </source>
</evidence>
<evidence type="ECO:0000256" key="1">
    <source>
        <dbReference type="SAM" id="MobiDB-lite"/>
    </source>
</evidence>
<proteinExistence type="predicted"/>
<feature type="region of interest" description="Disordered" evidence="1">
    <location>
        <begin position="144"/>
        <end position="170"/>
    </location>
</feature>
<dbReference type="AlphaFoldDB" id="A0A3A8QGC1"/>
<accession>A0A3A8QGC1</accession>
<organism evidence="2 3">
    <name type="scientific">Corallococcus llansteffanensis</name>
    <dbReference type="NCBI Taxonomy" id="2316731"/>
    <lineage>
        <taxon>Bacteria</taxon>
        <taxon>Pseudomonadati</taxon>
        <taxon>Myxococcota</taxon>
        <taxon>Myxococcia</taxon>
        <taxon>Myxococcales</taxon>
        <taxon>Cystobacterineae</taxon>
        <taxon>Myxococcaceae</taxon>
        <taxon>Corallococcus</taxon>
    </lineage>
</organism>
<dbReference type="Proteomes" id="UP000272888">
    <property type="component" value="Unassembled WGS sequence"/>
</dbReference>
<dbReference type="EMBL" id="RAWB01000039">
    <property type="protein sequence ID" value="RKH65345.1"/>
    <property type="molecule type" value="Genomic_DNA"/>
</dbReference>
<gene>
    <name evidence="2" type="ORF">D7V93_06045</name>
</gene>
<evidence type="ECO:0000313" key="3">
    <source>
        <dbReference type="Proteomes" id="UP000272888"/>
    </source>
</evidence>
<protein>
    <submittedName>
        <fullName evidence="2">Uncharacterized protein</fullName>
    </submittedName>
</protein>
<keyword evidence="3" id="KW-1185">Reference proteome</keyword>
<reference evidence="3" key="1">
    <citation type="submission" date="2018-09" db="EMBL/GenBank/DDBJ databases">
        <authorList>
            <person name="Livingstone P.G."/>
            <person name="Whitworth D.E."/>
        </authorList>
    </citation>
    <scope>NUCLEOTIDE SEQUENCE [LARGE SCALE GENOMIC DNA]</scope>
    <source>
        <strain evidence="3">CA051B</strain>
    </source>
</reference>
<name>A0A3A8QGC1_9BACT</name>
<sequence>MSLALLGAALVAGACTSGSDLPDPSIVSVEPATLLVNAKDASLTVRFDARYGVAVDYGKETASDRTMSGRIWLDDTEATVTHFDPEGVAIATVPKGLGAGSHALRLRLDDGREDVKKDALDLVPPGHGQEETDADAGVLVETDAGSVEPQGDGGSPADGGPLPGDPILKGDITGYGFEPIEGARMSREAFSITVRAEGPRAPHFNGSLEVSSSRGKVKPLKIGPCENGVCTATVTVDASAGTVQLTVMDGYGTTGTSNTFTLDAPP</sequence>